<proteinExistence type="predicted"/>
<dbReference type="AlphaFoldDB" id="A0A7Y3WYL7"/>
<feature type="transmembrane region" description="Helical" evidence="1">
    <location>
        <begin position="265"/>
        <end position="284"/>
    </location>
</feature>
<feature type="transmembrane region" description="Helical" evidence="1">
    <location>
        <begin position="170"/>
        <end position="199"/>
    </location>
</feature>
<keyword evidence="1" id="KW-0812">Transmembrane</keyword>
<evidence type="ECO:0000256" key="1">
    <source>
        <dbReference type="SAM" id="Phobius"/>
    </source>
</evidence>
<feature type="transmembrane region" description="Helical" evidence="1">
    <location>
        <begin position="355"/>
        <end position="377"/>
    </location>
</feature>
<keyword evidence="1" id="KW-1133">Transmembrane helix</keyword>
<dbReference type="GO" id="GO:0016740">
    <property type="term" value="F:transferase activity"/>
    <property type="evidence" value="ECO:0007669"/>
    <property type="project" value="UniProtKB-KW"/>
</dbReference>
<reference evidence="2 3" key="1">
    <citation type="submission" date="2018-11" db="EMBL/GenBank/DDBJ databases">
        <title>Genome sequencing and analysis.</title>
        <authorList>
            <person name="Huang Y.-T."/>
        </authorList>
    </citation>
    <scope>NUCLEOTIDE SEQUENCE [LARGE SCALE GENOMIC DNA]</scope>
    <source>
        <strain evidence="2 3">SHIN</strain>
    </source>
</reference>
<feature type="transmembrane region" description="Helical" evidence="1">
    <location>
        <begin position="305"/>
        <end position="323"/>
    </location>
</feature>
<gene>
    <name evidence="2" type="ORF">EHE22_18205</name>
</gene>
<keyword evidence="2" id="KW-0808">Transferase</keyword>
<feature type="transmembrane region" description="Helical" evidence="1">
    <location>
        <begin position="20"/>
        <end position="41"/>
    </location>
</feature>
<dbReference type="EMBL" id="PKQI01000003">
    <property type="protein sequence ID" value="NNV22349.1"/>
    <property type="molecule type" value="Genomic_DNA"/>
</dbReference>
<feature type="transmembrane region" description="Helical" evidence="1">
    <location>
        <begin position="329"/>
        <end position="348"/>
    </location>
</feature>
<protein>
    <submittedName>
        <fullName evidence="2">Glycosyl transferase</fullName>
    </submittedName>
</protein>
<name>A0A7Y3WYL7_9HYPH</name>
<feature type="transmembrane region" description="Helical" evidence="1">
    <location>
        <begin position="138"/>
        <end position="158"/>
    </location>
</feature>
<accession>A0A7Y3WYL7</accession>
<sequence>MLSATRPITALPAEKNTFGLPAAVLFVLCYFAFQAILVTFVSNGAGLDDAEQLANIGYLDWGYGGSQPPLYTWITNITASVLGTSMLTLQIVKFGVLASLFLSVFAAMRLLGFSRIVASASMLGLFLIPQIGWESQRALTHSVAGTAGCGWAFLALAWHMRARHVGSAAVLGITMAAAILGKFNASLFIIMLIVTALSIPEYRKILLSKLSIVTIIAFGAAFAPTGMWMLAHKSSVIARSGKLQIGASGNLFIDRLNGVGSFIEAAFLFSIVALAVAGIIALIHSKARTSPNKPFTSGEIFMRRLLIIGMGIVFAGVVLAGVSNIKDRWLQPVLFLLPAATAAWFAHYRAGTRALVDFATVSIVAALIVPPVLAYYLTYGSSTPPYGQLEYQRLYDEVRQQGEFKTILTDNAQIPGNFRLFDPSLQIIHPETPFGAANAARPTLVMWFGDAVPNERVSALINEAQIHIPETGITTTKIAYRTRPDMNITVSYFLQK</sequence>
<evidence type="ECO:0000313" key="3">
    <source>
        <dbReference type="Proteomes" id="UP000526233"/>
    </source>
</evidence>
<comment type="caution">
    <text evidence="2">The sequence shown here is derived from an EMBL/GenBank/DDBJ whole genome shotgun (WGS) entry which is preliminary data.</text>
</comment>
<keyword evidence="1" id="KW-0472">Membrane</keyword>
<organism evidence="2 3">
    <name type="scientific">Brucella pseudogrignonensis</name>
    <dbReference type="NCBI Taxonomy" id="419475"/>
    <lineage>
        <taxon>Bacteria</taxon>
        <taxon>Pseudomonadati</taxon>
        <taxon>Pseudomonadota</taxon>
        <taxon>Alphaproteobacteria</taxon>
        <taxon>Hyphomicrobiales</taxon>
        <taxon>Brucellaceae</taxon>
        <taxon>Brucella/Ochrobactrum group</taxon>
        <taxon>Brucella</taxon>
    </lineage>
</organism>
<feature type="transmembrane region" description="Helical" evidence="1">
    <location>
        <begin position="205"/>
        <end position="224"/>
    </location>
</feature>
<evidence type="ECO:0000313" key="2">
    <source>
        <dbReference type="EMBL" id="NNV22349.1"/>
    </source>
</evidence>
<dbReference type="Proteomes" id="UP000526233">
    <property type="component" value="Unassembled WGS sequence"/>
</dbReference>